<proteinExistence type="predicted"/>
<evidence type="ECO:0000256" key="5">
    <source>
        <dbReference type="SAM" id="MobiDB-lite"/>
    </source>
</evidence>
<feature type="domain" description="TLC" evidence="7">
    <location>
        <begin position="58"/>
        <end position="271"/>
    </location>
</feature>
<comment type="subcellular location">
    <subcellularLocation>
        <location evidence="1">Membrane</location>
        <topology evidence="1">Multi-pass membrane protein</topology>
    </subcellularLocation>
</comment>
<evidence type="ECO:0000256" key="4">
    <source>
        <dbReference type="ARBA" id="ARBA00023136"/>
    </source>
</evidence>
<reference evidence="9" key="1">
    <citation type="submission" date="2019-02" db="EMBL/GenBank/DDBJ databases">
        <title>FDA dAtabase for Regulatory Grade micrObial Sequences (FDA-ARGOS): Supporting development and validation of Infectious Disease Dx tests.</title>
        <authorList>
            <person name="Duncan R."/>
            <person name="Fisher C."/>
            <person name="Tallon L."/>
            <person name="Sadzewicz L."/>
            <person name="Sengamalay N."/>
            <person name="Ott S."/>
            <person name="Godinez A."/>
            <person name="Nagaraj S."/>
            <person name="Vavikolanu K."/>
            <person name="Nadendla S."/>
            <person name="Aluvathingal J."/>
            <person name="Sichtig H."/>
        </authorList>
    </citation>
    <scope>NUCLEOTIDE SEQUENCE [LARGE SCALE GENOMIC DNA]</scope>
    <source>
        <strain evidence="9">FDAARGOS_361</strain>
    </source>
</reference>
<feature type="transmembrane region" description="Helical" evidence="6">
    <location>
        <begin position="246"/>
        <end position="266"/>
    </location>
</feature>
<protein>
    <submittedName>
        <fullName evidence="8">TLC domain family protein</fullName>
    </submittedName>
</protein>
<evidence type="ECO:0000256" key="3">
    <source>
        <dbReference type="ARBA" id="ARBA00022989"/>
    </source>
</evidence>
<dbReference type="PANTHER" id="PTHR13439:SF0">
    <property type="entry name" value="TOPOISOMERASE I DAMAGE AFFECTED PROTEIN 4"/>
    <property type="match status" value="1"/>
</dbReference>
<dbReference type="Proteomes" id="UP000318447">
    <property type="component" value="Unassembled WGS sequence"/>
</dbReference>
<keyword evidence="2 6" id="KW-0812">Transmembrane</keyword>
<dbReference type="GO" id="GO:0055088">
    <property type="term" value="P:lipid homeostasis"/>
    <property type="evidence" value="ECO:0007669"/>
    <property type="project" value="TreeGrafter"/>
</dbReference>
<evidence type="ECO:0000313" key="8">
    <source>
        <dbReference type="EMBL" id="TPP41222.1"/>
    </source>
</evidence>
<feature type="transmembrane region" description="Helical" evidence="6">
    <location>
        <begin position="101"/>
        <end position="121"/>
    </location>
</feature>
<feature type="compositionally biased region" description="Low complexity" evidence="5">
    <location>
        <begin position="287"/>
        <end position="298"/>
    </location>
</feature>
<name>A0A504WWZ7_LEIDO</name>
<dbReference type="GO" id="GO:0005783">
    <property type="term" value="C:endoplasmic reticulum"/>
    <property type="evidence" value="ECO:0007669"/>
    <property type="project" value="TreeGrafter"/>
</dbReference>
<evidence type="ECO:0000256" key="6">
    <source>
        <dbReference type="SAM" id="Phobius"/>
    </source>
</evidence>
<gene>
    <name evidence="8" type="ORF">CGC21_32265</name>
</gene>
<keyword evidence="3 6" id="KW-1133">Transmembrane helix</keyword>
<feature type="transmembrane region" description="Helical" evidence="6">
    <location>
        <begin position="18"/>
        <end position="36"/>
    </location>
</feature>
<dbReference type="Pfam" id="PF03798">
    <property type="entry name" value="TRAM_LAG1_CLN8"/>
    <property type="match status" value="1"/>
</dbReference>
<evidence type="ECO:0000313" key="9">
    <source>
        <dbReference type="Proteomes" id="UP000318447"/>
    </source>
</evidence>
<dbReference type="VEuPathDB" id="TriTrypDB:LDHU3_26.2510"/>
<dbReference type="EMBL" id="RHLC01000017">
    <property type="protein sequence ID" value="TPP41222.1"/>
    <property type="molecule type" value="Genomic_DNA"/>
</dbReference>
<evidence type="ECO:0000256" key="1">
    <source>
        <dbReference type="ARBA" id="ARBA00004141"/>
    </source>
</evidence>
<keyword evidence="4 6" id="KW-0472">Membrane</keyword>
<dbReference type="AlphaFoldDB" id="A0A504WWZ7"/>
<feature type="region of interest" description="Disordered" evidence="5">
    <location>
        <begin position="279"/>
        <end position="305"/>
    </location>
</feature>
<dbReference type="PANTHER" id="PTHR13439">
    <property type="entry name" value="CT120 PROTEIN"/>
    <property type="match status" value="1"/>
</dbReference>
<evidence type="ECO:0000256" key="2">
    <source>
        <dbReference type="ARBA" id="ARBA00022692"/>
    </source>
</evidence>
<evidence type="ECO:0000259" key="7">
    <source>
        <dbReference type="Pfam" id="PF03798"/>
    </source>
</evidence>
<dbReference type="VEuPathDB" id="TriTrypDB:LdCL_260024800"/>
<feature type="transmembrane region" description="Helical" evidence="6">
    <location>
        <begin position="57"/>
        <end position="81"/>
    </location>
</feature>
<dbReference type="InterPro" id="IPR050846">
    <property type="entry name" value="TLCD"/>
</dbReference>
<comment type="caution">
    <text evidence="8">The sequence shown here is derived from an EMBL/GenBank/DDBJ whole genome shotgun (WGS) entry which is preliminary data.</text>
</comment>
<organism evidence="8 9">
    <name type="scientific">Leishmania donovani</name>
    <dbReference type="NCBI Taxonomy" id="5661"/>
    <lineage>
        <taxon>Eukaryota</taxon>
        <taxon>Discoba</taxon>
        <taxon>Euglenozoa</taxon>
        <taxon>Kinetoplastea</taxon>
        <taxon>Metakinetoplastina</taxon>
        <taxon>Trypanosomatida</taxon>
        <taxon>Trypanosomatidae</taxon>
        <taxon>Leishmaniinae</taxon>
        <taxon>Leishmania</taxon>
    </lineage>
</organism>
<accession>A0A504WWZ7</accession>
<dbReference type="GO" id="GO:0016020">
    <property type="term" value="C:membrane"/>
    <property type="evidence" value="ECO:0007669"/>
    <property type="project" value="UniProtKB-SubCell"/>
</dbReference>
<sequence>MGFASAYDTWVTPMAREAAIFGPMVCFWFSLQYILTRMLPSCTPNWKRLTRAQQDDMIVRCCSIANGCIMSVSAVLFFVNLIKHGGLAANDLYATVPYYRFSRVTISAYFVWDIFVCFYYNWAWAWKLHGFCSFVGSYTLLFPFSEYYAGYYTGCFELSNGFLHASVMLRTMSAIADQRTQWSLIETLDHCATVCEYIFGGLYALIRVLGGTYVTGSWMYNLLSAWRSDIVHGGEPGYTPKLHNEVAVGIALLALSVLQLLQYFWFGEIFKRAMGGRGAGAEDKKGAASGAAAAGESKAVGKKRS</sequence>
<dbReference type="InterPro" id="IPR006634">
    <property type="entry name" value="TLC-dom"/>
</dbReference>